<comment type="caution">
    <text evidence="2">The sequence shown here is derived from an EMBL/GenBank/DDBJ whole genome shotgun (WGS) entry which is preliminary data.</text>
</comment>
<protein>
    <recommendedName>
        <fullName evidence="4">DUF3231 family protein</fullName>
    </recommendedName>
</protein>
<dbReference type="InterPro" id="IPR012347">
    <property type="entry name" value="Ferritin-like"/>
</dbReference>
<evidence type="ECO:0000313" key="2">
    <source>
        <dbReference type="EMBL" id="MBB6450757.1"/>
    </source>
</evidence>
<dbReference type="Proteomes" id="UP000568839">
    <property type="component" value="Unassembled WGS sequence"/>
</dbReference>
<keyword evidence="3" id="KW-1185">Reference proteome</keyword>
<dbReference type="InterPro" id="IPR021617">
    <property type="entry name" value="DUF3231"/>
</dbReference>
<dbReference type="AlphaFoldDB" id="A0A841PPK1"/>
<feature type="compositionally biased region" description="Basic and acidic residues" evidence="1">
    <location>
        <begin position="326"/>
        <end position="339"/>
    </location>
</feature>
<name>A0A841PPK1_9BACL</name>
<dbReference type="Pfam" id="PF11553">
    <property type="entry name" value="DUF3231"/>
    <property type="match status" value="2"/>
</dbReference>
<evidence type="ECO:0000313" key="3">
    <source>
        <dbReference type="Proteomes" id="UP000568839"/>
    </source>
</evidence>
<proteinExistence type="predicted"/>
<accession>A0A841PPK1</accession>
<sequence>MNKNDTHLTSAEIACLWNSYINNSMSKCILDFMLKHIEDKDIKLVVEYAYDIATHHLDQLLGIFEQDDYAIPQGFSKEDVNMEAPWLFSDTFCLTYVNHMSKVGMLTCGGYVGMSKRKDLRNLYTQMLADTSTLYNQTTEIAASKEILAKDPFIEVPKNTDYVSSKAYFSGLNPLKSKRPLNAVEISYLFMNTLTNTIGGKLCLAFAQTSPSKEIQDYMLRGRDISNKHVQVFLETLLDNDIPNLGIPELFVSDSTTKTFSDRLLMFHISLLSASGTGNYATAAAASQRSDLVLDYERLSLEIGQYAKSGADIMIKHNWLEQPPGPKDREKLARKKGEE</sequence>
<evidence type="ECO:0008006" key="4">
    <source>
        <dbReference type="Google" id="ProtNLM"/>
    </source>
</evidence>
<dbReference type="RefSeq" id="WP_184404818.1">
    <property type="nucleotide sequence ID" value="NZ_JACHHJ010000004.1"/>
</dbReference>
<evidence type="ECO:0000256" key="1">
    <source>
        <dbReference type="SAM" id="MobiDB-lite"/>
    </source>
</evidence>
<reference evidence="2 3" key="1">
    <citation type="submission" date="2020-08" db="EMBL/GenBank/DDBJ databases">
        <title>Genomic Encyclopedia of Type Strains, Phase IV (KMG-IV): sequencing the most valuable type-strain genomes for metagenomic binning, comparative biology and taxonomic classification.</title>
        <authorList>
            <person name="Goeker M."/>
        </authorList>
    </citation>
    <scope>NUCLEOTIDE SEQUENCE [LARGE SCALE GENOMIC DNA]</scope>
    <source>
        <strain evidence="2 3">DSM 21769</strain>
    </source>
</reference>
<gene>
    <name evidence="2" type="ORF">HNR44_002747</name>
</gene>
<dbReference type="EMBL" id="JACHHJ010000004">
    <property type="protein sequence ID" value="MBB6450757.1"/>
    <property type="molecule type" value="Genomic_DNA"/>
</dbReference>
<organism evidence="2 3">
    <name type="scientific">Geomicrobium halophilum</name>
    <dbReference type="NCBI Taxonomy" id="549000"/>
    <lineage>
        <taxon>Bacteria</taxon>
        <taxon>Bacillati</taxon>
        <taxon>Bacillota</taxon>
        <taxon>Bacilli</taxon>
        <taxon>Bacillales</taxon>
        <taxon>Geomicrobium</taxon>
    </lineage>
</organism>
<dbReference type="Gene3D" id="1.20.1260.10">
    <property type="match status" value="2"/>
</dbReference>
<feature type="region of interest" description="Disordered" evidence="1">
    <location>
        <begin position="319"/>
        <end position="339"/>
    </location>
</feature>